<comment type="caution">
    <text evidence="6">The sequence shown here is derived from an EMBL/GenBank/DDBJ whole genome shotgun (WGS) entry which is preliminary data.</text>
</comment>
<evidence type="ECO:0000256" key="2">
    <source>
        <dbReference type="ARBA" id="ARBA00007832"/>
    </source>
</evidence>
<dbReference type="InterPro" id="IPR022770">
    <property type="entry name" value="IucA/IucC-like_C"/>
</dbReference>
<feature type="region of interest" description="Disordered" evidence="3">
    <location>
        <begin position="78"/>
        <end position="116"/>
    </location>
</feature>
<dbReference type="Gene3D" id="1.10.510.40">
    <property type="match status" value="1"/>
</dbReference>
<dbReference type="PANTHER" id="PTHR34384">
    <property type="entry name" value="L-2,3-DIAMINOPROPANOATE--CITRATE LIGASE"/>
    <property type="match status" value="1"/>
</dbReference>
<evidence type="ECO:0000313" key="6">
    <source>
        <dbReference type="EMBL" id="PZG02476.1"/>
    </source>
</evidence>
<evidence type="ECO:0000313" key="7">
    <source>
        <dbReference type="Proteomes" id="UP000248749"/>
    </source>
</evidence>
<protein>
    <submittedName>
        <fullName evidence="6">IucA/IucC family siderophore biosynthesis protein</fullName>
    </submittedName>
</protein>
<dbReference type="GO" id="GO:0016881">
    <property type="term" value="F:acid-amino acid ligase activity"/>
    <property type="evidence" value="ECO:0007669"/>
    <property type="project" value="UniProtKB-ARBA"/>
</dbReference>
<sequence length="561" mass="60587">MTAAATGARRPRHDRPDDPERIADLAAAHALFGCHLREVAVPAGDAELGDGEARIRLRHLGVVLRCAVGRVSPLHAHRYEGPVQRRGADRGAGPRPATPPRRPAPPAGAPDMTGGWEPIGATDLAALLAADLTARTGVGNDEFVGQVRQSRTTTAQLLAERPHRDPAPTGDPVVDAYVDSEQSLLFGHPQHPTPKWRTGATGQWRRYAPELRAAFRLHWLAVPAELTAGAGPFDELTAALDPPPVPAGHRALPVHPWQLELVPPADRRLRDLGPAGVPVRPTASVRTCYAPDADLFCKTSLHVRITNCLRKNSRYELTGAVALSRLLAAVPLPAGVRLLAEPAYRTVDLPGADEAYGTILRAGLRPHLRPGQTPVLAGALAASPLPVPDPVAWWRAYVRLLVPAALRLWLAHGVVHEAHLQNVLVVLDAHRWPVGMLLRDLEGVKLDTSRWPEWPARLPRQVGYRSDDARRRVVYCLFVNHLAAVCAALADARPGVEPQLWRVVREVVAEVSDGLGNPPELRALLAGAPLVAKANLLVRWHRAPDRDAAYVPVPNPFGGAA</sequence>
<evidence type="ECO:0000256" key="3">
    <source>
        <dbReference type="SAM" id="MobiDB-lite"/>
    </source>
</evidence>
<dbReference type="AlphaFoldDB" id="A0A2W2CSH9"/>
<comment type="similarity">
    <text evidence="2">Belongs to the IucA/IucC family.</text>
</comment>
<dbReference type="OrthoDB" id="495728at2"/>
<feature type="domain" description="Aerobactin siderophore biosynthesis IucA/IucC-like C-terminal" evidence="5">
    <location>
        <begin position="392"/>
        <end position="545"/>
    </location>
</feature>
<dbReference type="EMBL" id="POUB01000008">
    <property type="protein sequence ID" value="PZG02476.1"/>
    <property type="molecule type" value="Genomic_DNA"/>
</dbReference>
<feature type="domain" description="Aerobactin siderophore biosynthesis IucA/IucC N-terminal" evidence="4">
    <location>
        <begin position="177"/>
        <end position="381"/>
    </location>
</feature>
<evidence type="ECO:0000259" key="4">
    <source>
        <dbReference type="Pfam" id="PF04183"/>
    </source>
</evidence>
<name>A0A2W2CSH9_9ACTN</name>
<proteinExistence type="inferred from homology"/>
<dbReference type="Proteomes" id="UP000248749">
    <property type="component" value="Unassembled WGS sequence"/>
</dbReference>
<dbReference type="InterPro" id="IPR037455">
    <property type="entry name" value="LucA/IucC-like"/>
</dbReference>
<dbReference type="Pfam" id="PF06276">
    <property type="entry name" value="FhuF"/>
    <property type="match status" value="1"/>
</dbReference>
<dbReference type="GO" id="GO:0019290">
    <property type="term" value="P:siderophore biosynthetic process"/>
    <property type="evidence" value="ECO:0007669"/>
    <property type="project" value="InterPro"/>
</dbReference>
<dbReference type="PANTHER" id="PTHR34384:SF5">
    <property type="entry name" value="L-2,3-DIAMINOPROPANOATE--CITRATE LIGASE"/>
    <property type="match status" value="1"/>
</dbReference>
<gene>
    <name evidence="6" type="ORF">C1I99_02580</name>
</gene>
<evidence type="ECO:0000256" key="1">
    <source>
        <dbReference type="ARBA" id="ARBA00004924"/>
    </source>
</evidence>
<dbReference type="InterPro" id="IPR007310">
    <property type="entry name" value="Aerobactin_biosyn_IucA/IucC_N"/>
</dbReference>
<reference evidence="6 7" key="1">
    <citation type="submission" date="2018-01" db="EMBL/GenBank/DDBJ databases">
        <title>Draft genome sequence of Salinispora sp. 13K206.</title>
        <authorList>
            <person name="Sahin N."/>
            <person name="Saygin H."/>
            <person name="Ay H."/>
        </authorList>
    </citation>
    <scope>NUCLEOTIDE SEQUENCE [LARGE SCALE GENOMIC DNA]</scope>
    <source>
        <strain evidence="6 7">13K206</strain>
    </source>
</reference>
<accession>A0A2W2CSH9</accession>
<feature type="compositionally biased region" description="Pro residues" evidence="3">
    <location>
        <begin position="96"/>
        <end position="108"/>
    </location>
</feature>
<dbReference type="Pfam" id="PF04183">
    <property type="entry name" value="IucA_IucC"/>
    <property type="match status" value="1"/>
</dbReference>
<organism evidence="6 7">
    <name type="scientific">Micromonospora deserti</name>
    <dbReference type="NCBI Taxonomy" id="2070366"/>
    <lineage>
        <taxon>Bacteria</taxon>
        <taxon>Bacillati</taxon>
        <taxon>Actinomycetota</taxon>
        <taxon>Actinomycetes</taxon>
        <taxon>Micromonosporales</taxon>
        <taxon>Micromonosporaceae</taxon>
        <taxon>Micromonospora</taxon>
    </lineage>
</organism>
<evidence type="ECO:0000259" key="5">
    <source>
        <dbReference type="Pfam" id="PF06276"/>
    </source>
</evidence>
<keyword evidence="7" id="KW-1185">Reference proteome</keyword>
<comment type="pathway">
    <text evidence="1">Siderophore biosynthesis.</text>
</comment>